<dbReference type="Pfam" id="PF01551">
    <property type="entry name" value="Peptidase_M23"/>
    <property type="match status" value="1"/>
</dbReference>
<evidence type="ECO:0000256" key="4">
    <source>
        <dbReference type="ARBA" id="ARBA00022801"/>
    </source>
</evidence>
<dbReference type="GO" id="GO:0006508">
    <property type="term" value="P:proteolysis"/>
    <property type="evidence" value="ECO:0007669"/>
    <property type="project" value="UniProtKB-KW"/>
</dbReference>
<reference evidence="8 9" key="1">
    <citation type="submission" date="2018-08" db="EMBL/GenBank/DDBJ databases">
        <title>Erythrobacter zhengii sp.nov., a bacterium isolated from deep-sea sediment.</title>
        <authorList>
            <person name="Fang C."/>
            <person name="Wu Y.-H."/>
            <person name="Sun C."/>
            <person name="Wang H."/>
            <person name="Cheng H."/>
            <person name="Meng F.-X."/>
            <person name="Wang C.-S."/>
            <person name="Xu X.-W."/>
        </authorList>
    </citation>
    <scope>NUCLEOTIDE SEQUENCE [LARGE SCALE GENOMIC DNA]</scope>
    <source>
        <strain evidence="8 9">V18</strain>
    </source>
</reference>
<dbReference type="SUPFAM" id="SSF51261">
    <property type="entry name" value="Duplicated hybrid motif"/>
    <property type="match status" value="1"/>
</dbReference>
<dbReference type="FunFam" id="2.70.70.10:FF:000006">
    <property type="entry name" value="M23 family peptidase"/>
    <property type="match status" value="1"/>
</dbReference>
<organism evidence="8 9">
    <name type="scientific">Aurantiacibacter zhengii</name>
    <dbReference type="NCBI Taxonomy" id="2307003"/>
    <lineage>
        <taxon>Bacteria</taxon>
        <taxon>Pseudomonadati</taxon>
        <taxon>Pseudomonadota</taxon>
        <taxon>Alphaproteobacteria</taxon>
        <taxon>Sphingomonadales</taxon>
        <taxon>Erythrobacteraceae</taxon>
        <taxon>Aurantiacibacter</taxon>
    </lineage>
</organism>
<evidence type="ECO:0000313" key="8">
    <source>
        <dbReference type="EMBL" id="RIV86905.1"/>
    </source>
</evidence>
<evidence type="ECO:0000256" key="5">
    <source>
        <dbReference type="ARBA" id="ARBA00022833"/>
    </source>
</evidence>
<dbReference type="OrthoDB" id="9815245at2"/>
<keyword evidence="3" id="KW-0479">Metal-binding</keyword>
<keyword evidence="5" id="KW-0862">Zinc</keyword>
<dbReference type="InterPro" id="IPR050570">
    <property type="entry name" value="Cell_wall_metabolism_enzyme"/>
</dbReference>
<dbReference type="AlphaFoldDB" id="A0A418NTE4"/>
<evidence type="ECO:0000256" key="1">
    <source>
        <dbReference type="ARBA" id="ARBA00001947"/>
    </source>
</evidence>
<name>A0A418NTE4_9SPHN</name>
<feature type="domain" description="M23ase beta-sheet core" evidence="7">
    <location>
        <begin position="244"/>
        <end position="338"/>
    </location>
</feature>
<proteinExistence type="predicted"/>
<gene>
    <name evidence="8" type="ORF">D2V07_07655</name>
</gene>
<dbReference type="GO" id="GO:0046872">
    <property type="term" value="F:metal ion binding"/>
    <property type="evidence" value="ECO:0007669"/>
    <property type="project" value="UniProtKB-KW"/>
</dbReference>
<dbReference type="PANTHER" id="PTHR21666">
    <property type="entry name" value="PEPTIDASE-RELATED"/>
    <property type="match status" value="1"/>
</dbReference>
<dbReference type="InterPro" id="IPR016047">
    <property type="entry name" value="M23ase_b-sheet_dom"/>
</dbReference>
<keyword evidence="2" id="KW-0645">Protease</keyword>
<evidence type="ECO:0000256" key="3">
    <source>
        <dbReference type="ARBA" id="ARBA00022723"/>
    </source>
</evidence>
<evidence type="ECO:0000256" key="2">
    <source>
        <dbReference type="ARBA" id="ARBA00022670"/>
    </source>
</evidence>
<protein>
    <submittedName>
        <fullName evidence="8">M23 family peptidase</fullName>
    </submittedName>
</protein>
<evidence type="ECO:0000256" key="6">
    <source>
        <dbReference type="ARBA" id="ARBA00023049"/>
    </source>
</evidence>
<keyword evidence="4" id="KW-0378">Hydrolase</keyword>
<sequence length="367" mass="39406">MRSQGQVRFLTITTRMQMAAAGTVAAVTLGWVVSMGVMAVSQWQASTERASLLEREAQVATAEDRFSAYSDDIAATVADLEARQELLDGIVEMLPEDVMAEGGDTVTDSAAESENLISMIRNVFPEAEGIARMEARQLAFAERLTRYADRRAARAEEAIRQLGLDPRAMERANESAMGGPLESLSSESDGTLDPRFERLGLSLARMSALERGLNQIPQVMPADLNSISSGFGYRRDPFRGTAAMHSGLDFRAPMGSPIHAAADGRVAFVGVKGGYGKVVEVDHGAGLVTRYAHMSRFNAQVGETVTAGDVIGAIGSTGRSTGPHLHFEVRINNRAVNPRPFLETAPHVLEQVRAEFAPGTGESQIDG</sequence>
<comment type="cofactor">
    <cofactor evidence="1">
        <name>Zn(2+)</name>
        <dbReference type="ChEBI" id="CHEBI:29105"/>
    </cofactor>
</comment>
<keyword evidence="9" id="KW-1185">Reference proteome</keyword>
<dbReference type="PANTHER" id="PTHR21666:SF288">
    <property type="entry name" value="CELL DIVISION PROTEIN YTFB"/>
    <property type="match status" value="1"/>
</dbReference>
<dbReference type="Proteomes" id="UP000286576">
    <property type="component" value="Unassembled WGS sequence"/>
</dbReference>
<dbReference type="Gene3D" id="2.70.70.10">
    <property type="entry name" value="Glucose Permease (Domain IIA)"/>
    <property type="match status" value="1"/>
</dbReference>
<dbReference type="CDD" id="cd12797">
    <property type="entry name" value="M23_peptidase"/>
    <property type="match status" value="1"/>
</dbReference>
<dbReference type="GO" id="GO:0004222">
    <property type="term" value="F:metalloendopeptidase activity"/>
    <property type="evidence" value="ECO:0007669"/>
    <property type="project" value="TreeGrafter"/>
</dbReference>
<evidence type="ECO:0000313" key="9">
    <source>
        <dbReference type="Proteomes" id="UP000286576"/>
    </source>
</evidence>
<evidence type="ECO:0000259" key="7">
    <source>
        <dbReference type="Pfam" id="PF01551"/>
    </source>
</evidence>
<comment type="caution">
    <text evidence="8">The sequence shown here is derived from an EMBL/GenBank/DDBJ whole genome shotgun (WGS) entry which is preliminary data.</text>
</comment>
<dbReference type="InterPro" id="IPR011055">
    <property type="entry name" value="Dup_hybrid_motif"/>
</dbReference>
<dbReference type="EMBL" id="QXFL01000003">
    <property type="protein sequence ID" value="RIV86905.1"/>
    <property type="molecule type" value="Genomic_DNA"/>
</dbReference>
<keyword evidence="6" id="KW-0482">Metalloprotease</keyword>
<accession>A0A418NTE4</accession>